<keyword evidence="1" id="KW-0472">Membrane</keyword>
<proteinExistence type="predicted"/>
<evidence type="ECO:0000313" key="2">
    <source>
        <dbReference type="EMBL" id="DAB36612.1"/>
    </source>
</evidence>
<feature type="transmembrane region" description="Helical" evidence="1">
    <location>
        <begin position="16"/>
        <end position="36"/>
    </location>
</feature>
<dbReference type="AlphaFoldDB" id="A0A2D3W5H9"/>
<comment type="caution">
    <text evidence="2">The sequence shown here is derived from an EMBL/GenBank/DDBJ whole genome shotgun (WGS) entry which is preliminary data.</text>
</comment>
<name>A0A2D3W5H9_9BACT</name>
<evidence type="ECO:0000313" key="3">
    <source>
        <dbReference type="Proteomes" id="UP000231638"/>
    </source>
</evidence>
<reference evidence="2 3" key="1">
    <citation type="journal article" date="2017" name="Front. Microbiol.">
        <title>Comparative Genomic Analysis of the Class Epsilonproteobacteria and Proposed Reclassification to Epsilonbacteraeota (phyl. nov.).</title>
        <authorList>
            <person name="Waite D.W."/>
            <person name="Vanwonterghem I."/>
            <person name="Rinke C."/>
            <person name="Parks D.H."/>
            <person name="Zhang Y."/>
            <person name="Takai K."/>
            <person name="Sievert S.M."/>
            <person name="Simon J."/>
            <person name="Campbell B.J."/>
            <person name="Hanson T.E."/>
            <person name="Woyke T."/>
            <person name="Klotz M.G."/>
            <person name="Hugenholtz P."/>
        </authorList>
    </citation>
    <scope>NUCLEOTIDE SEQUENCE [LARGE SCALE GENOMIC DNA]</scope>
    <source>
        <strain evidence="2">UBA11420</strain>
    </source>
</reference>
<dbReference type="EMBL" id="DLUG01000105">
    <property type="protein sequence ID" value="DAB36612.1"/>
    <property type="molecule type" value="Genomic_DNA"/>
</dbReference>
<gene>
    <name evidence="2" type="ORF">CFH80_03925</name>
</gene>
<dbReference type="Proteomes" id="UP000231638">
    <property type="component" value="Unassembled WGS sequence"/>
</dbReference>
<keyword evidence="1" id="KW-0812">Transmembrane</keyword>
<accession>A0A2D3W5H9</accession>
<keyword evidence="1" id="KW-1133">Transmembrane helix</keyword>
<evidence type="ECO:0000256" key="1">
    <source>
        <dbReference type="SAM" id="Phobius"/>
    </source>
</evidence>
<protein>
    <submittedName>
        <fullName evidence="2">Uncharacterized protein</fullName>
    </submittedName>
</protein>
<sequence>MNFSSIEEAIKVAKTLVYAIIALLLVIVFLGFIVYVRGNTIDKLNLSLTSKASEIYALKAQKVTLTSALSAQTSEVEKNKIDLKKAQEDLATQKPQIIMRYRTQKLDANATCEAQLNDIKQTLEVYHANR</sequence>
<organism evidence="2 3">
    <name type="scientific">Sulfurospirillum cavolei</name>
    <dbReference type="NCBI Taxonomy" id="366522"/>
    <lineage>
        <taxon>Bacteria</taxon>
        <taxon>Pseudomonadati</taxon>
        <taxon>Campylobacterota</taxon>
        <taxon>Epsilonproteobacteria</taxon>
        <taxon>Campylobacterales</taxon>
        <taxon>Sulfurospirillaceae</taxon>
        <taxon>Sulfurospirillum</taxon>
    </lineage>
</organism>